<keyword evidence="2" id="KW-1133">Transmembrane helix</keyword>
<dbReference type="AlphaFoldDB" id="A0A0L6UJ13"/>
<proteinExistence type="predicted"/>
<keyword evidence="2" id="KW-0812">Transmembrane</keyword>
<feature type="region of interest" description="Disordered" evidence="1">
    <location>
        <begin position="122"/>
        <end position="158"/>
    </location>
</feature>
<dbReference type="OrthoDB" id="3056932at2759"/>
<evidence type="ECO:0000313" key="4">
    <source>
        <dbReference type="Proteomes" id="UP000037035"/>
    </source>
</evidence>
<dbReference type="Proteomes" id="UP000037035">
    <property type="component" value="Unassembled WGS sequence"/>
</dbReference>
<protein>
    <submittedName>
        <fullName evidence="3">Uncharacterized protein</fullName>
    </submittedName>
</protein>
<comment type="caution">
    <text evidence="3">The sequence shown here is derived from an EMBL/GenBank/DDBJ whole genome shotgun (WGS) entry which is preliminary data.</text>
</comment>
<evidence type="ECO:0000256" key="2">
    <source>
        <dbReference type="SAM" id="Phobius"/>
    </source>
</evidence>
<dbReference type="STRING" id="27349.A0A0L6UJ13"/>
<keyword evidence="2" id="KW-0472">Membrane</keyword>
<feature type="transmembrane region" description="Helical" evidence="2">
    <location>
        <begin position="204"/>
        <end position="221"/>
    </location>
</feature>
<keyword evidence="4" id="KW-1185">Reference proteome</keyword>
<name>A0A0L6UJ13_9BASI</name>
<accession>A0A0L6UJ13</accession>
<evidence type="ECO:0000313" key="3">
    <source>
        <dbReference type="EMBL" id="KNZ48498.1"/>
    </source>
</evidence>
<sequence>HDNNHASAEAISGQTLETCHTIHRINAQVPCILDFAGFASHSATKFCSWCHVLKDEMGHLKLGQPRSGAEVQQTTQNWLGLKTLTSRENIVQQNVHHVALSMMHNWMEGVLMHQLRERWGAHPSPKQARLENLAEEERDKEDTSSDSDSDDFELNQGATGGLFETTKTDYLRGALANMVLPTVVVCIPSQLGKSHCGKLKASKWYVLFVYVIPLIVSEIFVDHIKNVRVHSNLWWIMENMKLLI</sequence>
<dbReference type="EMBL" id="LAVV01010855">
    <property type="protein sequence ID" value="KNZ48498.1"/>
    <property type="molecule type" value="Genomic_DNA"/>
</dbReference>
<feature type="compositionally biased region" description="Acidic residues" evidence="1">
    <location>
        <begin position="144"/>
        <end position="153"/>
    </location>
</feature>
<organism evidence="3 4">
    <name type="scientific">Puccinia sorghi</name>
    <dbReference type="NCBI Taxonomy" id="27349"/>
    <lineage>
        <taxon>Eukaryota</taxon>
        <taxon>Fungi</taxon>
        <taxon>Dikarya</taxon>
        <taxon>Basidiomycota</taxon>
        <taxon>Pucciniomycotina</taxon>
        <taxon>Pucciniomycetes</taxon>
        <taxon>Pucciniales</taxon>
        <taxon>Pucciniaceae</taxon>
        <taxon>Puccinia</taxon>
    </lineage>
</organism>
<evidence type="ECO:0000256" key="1">
    <source>
        <dbReference type="SAM" id="MobiDB-lite"/>
    </source>
</evidence>
<reference evidence="3 4" key="1">
    <citation type="submission" date="2015-08" db="EMBL/GenBank/DDBJ databases">
        <title>Next Generation Sequencing and Analysis of the Genome of Puccinia sorghi L Schw, the Causal Agent of Maize Common Rust.</title>
        <authorList>
            <person name="Rochi L."/>
            <person name="Burguener G."/>
            <person name="Darino M."/>
            <person name="Turjanski A."/>
            <person name="Kreff E."/>
            <person name="Dieguez M.J."/>
            <person name="Sacco F."/>
        </authorList>
    </citation>
    <scope>NUCLEOTIDE SEQUENCE [LARGE SCALE GENOMIC DNA]</scope>
    <source>
        <strain evidence="3 4">RO10H11247</strain>
    </source>
</reference>
<feature type="non-terminal residue" evidence="3">
    <location>
        <position position="1"/>
    </location>
</feature>
<gene>
    <name evidence="3" type="ORF">VP01_5622g1</name>
</gene>
<dbReference type="VEuPathDB" id="FungiDB:VP01_5622g1"/>